<evidence type="ECO:0000313" key="2">
    <source>
        <dbReference type="EMBL" id="SVD98901.1"/>
    </source>
</evidence>
<evidence type="ECO:0000256" key="1">
    <source>
        <dbReference type="SAM" id="MobiDB-lite"/>
    </source>
</evidence>
<name>A0A382ZTX9_9ZZZZ</name>
<proteinExistence type="predicted"/>
<protein>
    <submittedName>
        <fullName evidence="2">Uncharacterized protein</fullName>
    </submittedName>
</protein>
<reference evidence="2" key="1">
    <citation type="submission" date="2018-05" db="EMBL/GenBank/DDBJ databases">
        <authorList>
            <person name="Lanie J.A."/>
            <person name="Ng W.-L."/>
            <person name="Kazmierczak K.M."/>
            <person name="Andrzejewski T.M."/>
            <person name="Davidsen T.M."/>
            <person name="Wayne K.J."/>
            <person name="Tettelin H."/>
            <person name="Glass J.I."/>
            <person name="Rusch D."/>
            <person name="Podicherti R."/>
            <person name="Tsui H.-C.T."/>
            <person name="Winkler M.E."/>
        </authorList>
    </citation>
    <scope>NUCLEOTIDE SEQUENCE</scope>
</reference>
<feature type="compositionally biased region" description="Basic and acidic residues" evidence="1">
    <location>
        <begin position="21"/>
        <end position="42"/>
    </location>
</feature>
<dbReference type="AlphaFoldDB" id="A0A382ZTX9"/>
<gene>
    <name evidence="2" type="ORF">METZ01_LOCUS451755</name>
</gene>
<sequence length="48" mass="5549">SGLEAEIKLAILKKATILQKRSDNKKKSLSKKEYEKKYGKALKDRKKN</sequence>
<accession>A0A382ZTX9</accession>
<feature type="non-terminal residue" evidence="2">
    <location>
        <position position="1"/>
    </location>
</feature>
<organism evidence="2">
    <name type="scientific">marine metagenome</name>
    <dbReference type="NCBI Taxonomy" id="408172"/>
    <lineage>
        <taxon>unclassified sequences</taxon>
        <taxon>metagenomes</taxon>
        <taxon>ecological metagenomes</taxon>
    </lineage>
</organism>
<feature type="region of interest" description="Disordered" evidence="1">
    <location>
        <begin position="21"/>
        <end position="48"/>
    </location>
</feature>
<dbReference type="EMBL" id="UINC01186609">
    <property type="protein sequence ID" value="SVD98901.1"/>
    <property type="molecule type" value="Genomic_DNA"/>
</dbReference>